<feature type="transmembrane region" description="Helical" evidence="6">
    <location>
        <begin position="21"/>
        <end position="37"/>
    </location>
</feature>
<proteinExistence type="predicted"/>
<evidence type="ECO:0000256" key="2">
    <source>
        <dbReference type="ARBA" id="ARBA00022475"/>
    </source>
</evidence>
<dbReference type="PANTHER" id="PTHR30250">
    <property type="entry name" value="PST FAMILY PREDICTED COLANIC ACID TRANSPORTER"/>
    <property type="match status" value="1"/>
</dbReference>
<evidence type="ECO:0000256" key="1">
    <source>
        <dbReference type="ARBA" id="ARBA00004651"/>
    </source>
</evidence>
<dbReference type="InterPro" id="IPR050833">
    <property type="entry name" value="Poly_Biosynth_Transport"/>
</dbReference>
<keyword evidence="2" id="KW-1003">Cell membrane</keyword>
<evidence type="ECO:0000256" key="3">
    <source>
        <dbReference type="ARBA" id="ARBA00022692"/>
    </source>
</evidence>
<evidence type="ECO:0000256" key="4">
    <source>
        <dbReference type="ARBA" id="ARBA00022989"/>
    </source>
</evidence>
<gene>
    <name evidence="7" type="ORF">NG665_00275</name>
</gene>
<dbReference type="EMBL" id="CP099547">
    <property type="protein sequence ID" value="USR79470.1"/>
    <property type="molecule type" value="Genomic_DNA"/>
</dbReference>
<comment type="subcellular location">
    <subcellularLocation>
        <location evidence="1">Cell membrane</location>
        <topology evidence="1">Multi-pass membrane protein</topology>
    </subcellularLocation>
</comment>
<dbReference type="Pfam" id="PF01943">
    <property type="entry name" value="Polysacc_synt"/>
    <property type="match status" value="1"/>
</dbReference>
<keyword evidence="5 6" id="KW-0472">Membrane</keyword>
<feature type="transmembrane region" description="Helical" evidence="6">
    <location>
        <begin position="383"/>
        <end position="402"/>
    </location>
</feature>
<accession>A0ABY5AHY8</accession>
<name>A0ABY5AHY8_9ACTO</name>
<keyword evidence="8" id="KW-1185">Reference proteome</keyword>
<keyword evidence="3 6" id="KW-0812">Transmembrane</keyword>
<feature type="transmembrane region" description="Helical" evidence="6">
    <location>
        <begin position="109"/>
        <end position="129"/>
    </location>
</feature>
<dbReference type="InterPro" id="IPR002797">
    <property type="entry name" value="Polysacc_synth"/>
</dbReference>
<feature type="transmembrane region" description="Helical" evidence="6">
    <location>
        <begin position="288"/>
        <end position="311"/>
    </location>
</feature>
<evidence type="ECO:0000313" key="8">
    <source>
        <dbReference type="Proteomes" id="UP001056109"/>
    </source>
</evidence>
<keyword evidence="4 6" id="KW-1133">Transmembrane helix</keyword>
<feature type="transmembrane region" description="Helical" evidence="6">
    <location>
        <begin position="167"/>
        <end position="187"/>
    </location>
</feature>
<feature type="transmembrane region" description="Helical" evidence="6">
    <location>
        <begin position="82"/>
        <end position="103"/>
    </location>
</feature>
<sequence>MSTNKQLSLKSNMLWNSAGSTIRLACNYVITIAAVRLSSGFDVAGGLAIAMSIANLVLPFADYRLRTLQITDVKNERSSNHYVGLRILTSFIAFFAGSLYALITTSLTNLIPVILYLIYSLIVSFTEVFRAIDWRHYRMDIAGISYILQGITDVVFFSLALWMTNSLVWAVIAMIVSEILIGCFYDAPRAAKFESIKPIIEILPSLKLLLTLTPVAISQVLSTVVFTVPRQQLELTLGADALGIYASVASPVLIVQMGATYVYSPLLRELSQRLHSNKQSALKLIKKTTGFILLITVVLSILLLVFGNWLLEILFGSEISQHTYILQPAILFTLVTAFVWFMNDLLITVRNYKGAFIGNALAAVLTVILSQWFINMFGINGPSWVGTAAYSGALVIMVILFAQSYRKLPSPSLDDDNRAA</sequence>
<evidence type="ECO:0000256" key="6">
    <source>
        <dbReference type="SAM" id="Phobius"/>
    </source>
</evidence>
<feature type="transmembrane region" description="Helical" evidence="6">
    <location>
        <begin position="323"/>
        <end position="342"/>
    </location>
</feature>
<dbReference type="RefSeq" id="WP_252673339.1">
    <property type="nucleotide sequence ID" value="NZ_CP099547.1"/>
</dbReference>
<feature type="transmembrane region" description="Helical" evidence="6">
    <location>
        <begin position="43"/>
        <end position="61"/>
    </location>
</feature>
<feature type="transmembrane region" description="Helical" evidence="6">
    <location>
        <begin position="354"/>
        <end position="377"/>
    </location>
</feature>
<reference evidence="7" key="1">
    <citation type="submission" date="2022-06" db="EMBL/GenBank/DDBJ databases">
        <title>Complete Genome Sequence of Arcanobacterium pinnipediorum strain DSM 28752 isolated from a harbour seal.</title>
        <authorList>
            <person name="Borowiak M."/>
            <person name="Kreitlow A."/>
            <person name="Alssahen M."/>
            <person name="Malorny B."/>
            <person name="Laemmler C."/>
            <person name="Prenger-Berninghoff E."/>
            <person name="Siebert U."/>
            <person name="Ploetz M."/>
            <person name="Abdulmawjood A."/>
        </authorList>
    </citation>
    <scope>NUCLEOTIDE SEQUENCE</scope>
    <source>
        <strain evidence="7">DSM 28752</strain>
    </source>
</reference>
<organism evidence="7 8">
    <name type="scientific">Arcanobacterium pinnipediorum</name>
    <dbReference type="NCBI Taxonomy" id="1503041"/>
    <lineage>
        <taxon>Bacteria</taxon>
        <taxon>Bacillati</taxon>
        <taxon>Actinomycetota</taxon>
        <taxon>Actinomycetes</taxon>
        <taxon>Actinomycetales</taxon>
        <taxon>Actinomycetaceae</taxon>
        <taxon>Arcanobacterium</taxon>
    </lineage>
</organism>
<feature type="transmembrane region" description="Helical" evidence="6">
    <location>
        <begin position="248"/>
        <end position="267"/>
    </location>
</feature>
<feature type="transmembrane region" description="Helical" evidence="6">
    <location>
        <begin position="208"/>
        <end position="228"/>
    </location>
</feature>
<protein>
    <submittedName>
        <fullName evidence="7">Oligosaccharide flippase family protein</fullName>
    </submittedName>
</protein>
<dbReference type="PANTHER" id="PTHR30250:SF11">
    <property type="entry name" value="O-ANTIGEN TRANSPORTER-RELATED"/>
    <property type="match status" value="1"/>
</dbReference>
<evidence type="ECO:0000256" key="5">
    <source>
        <dbReference type="ARBA" id="ARBA00023136"/>
    </source>
</evidence>
<dbReference type="Proteomes" id="UP001056109">
    <property type="component" value="Chromosome"/>
</dbReference>
<feature type="transmembrane region" description="Helical" evidence="6">
    <location>
        <begin position="141"/>
        <end position="161"/>
    </location>
</feature>
<evidence type="ECO:0000313" key="7">
    <source>
        <dbReference type="EMBL" id="USR79470.1"/>
    </source>
</evidence>